<dbReference type="PANTHER" id="PTHR43213:SF5">
    <property type="entry name" value="BIFUNCTIONAL DTTP_UTP PYROPHOSPHATASE_METHYLTRANSFERASE PROTEIN-RELATED"/>
    <property type="match status" value="1"/>
</dbReference>
<comment type="caution">
    <text evidence="3">The sequence shown here is derived from an EMBL/GenBank/DDBJ whole genome shotgun (WGS) entry which is preliminary data.</text>
</comment>
<accession>A0A2P6VPU5</accession>
<dbReference type="EMBL" id="LHPF02000001">
    <property type="protein sequence ID" value="PSC76099.1"/>
    <property type="molecule type" value="Genomic_DNA"/>
</dbReference>
<keyword evidence="4" id="KW-1185">Reference proteome</keyword>
<dbReference type="InterPro" id="IPR003697">
    <property type="entry name" value="Maf-like"/>
</dbReference>
<gene>
    <name evidence="3" type="primary">g13</name>
    <name evidence="3" type="ORF">C2E20_0013</name>
</gene>
<proteinExistence type="predicted"/>
<dbReference type="Pfam" id="PF02545">
    <property type="entry name" value="Maf"/>
    <property type="match status" value="1"/>
</dbReference>
<evidence type="ECO:0000313" key="3">
    <source>
        <dbReference type="EMBL" id="PSC76099.1"/>
    </source>
</evidence>
<dbReference type="AlphaFoldDB" id="A0A2P6VPU5"/>
<dbReference type="GO" id="GO:0047429">
    <property type="term" value="F:nucleoside triphosphate diphosphatase activity"/>
    <property type="evidence" value="ECO:0007669"/>
    <property type="project" value="InterPro"/>
</dbReference>
<evidence type="ECO:0000313" key="4">
    <source>
        <dbReference type="Proteomes" id="UP000239649"/>
    </source>
</evidence>
<comment type="cofactor">
    <cofactor evidence="1">
        <name>a divalent metal cation</name>
        <dbReference type="ChEBI" id="CHEBI:60240"/>
    </cofactor>
</comment>
<dbReference type="Gene3D" id="3.90.950.10">
    <property type="match status" value="1"/>
</dbReference>
<dbReference type="InterPro" id="IPR029001">
    <property type="entry name" value="ITPase-like_fam"/>
</dbReference>
<evidence type="ECO:0000256" key="1">
    <source>
        <dbReference type="ARBA" id="ARBA00001968"/>
    </source>
</evidence>
<sequence>MGLKFEVVVSSFDETLPKDEYSAAEYAKSTAAHKALDVARVLAAQAAAAAAAGDAAAAAGGPGAAAAAAAAQQQQPALVIGADTVVEYREHILEKPADAAEAAAVLRMLSGQRHHVHTGVALVLPPVEGSTEP</sequence>
<dbReference type="GO" id="GO:0008168">
    <property type="term" value="F:methyltransferase activity"/>
    <property type="evidence" value="ECO:0007669"/>
    <property type="project" value="UniProtKB-KW"/>
</dbReference>
<reference evidence="3 4" key="1">
    <citation type="journal article" date="2018" name="Plant J.">
        <title>Genome sequences of Chlorella sorokiniana UTEX 1602 and Micractinium conductrix SAG 241.80: implications to maltose excretion by a green alga.</title>
        <authorList>
            <person name="Arriola M.B."/>
            <person name="Velmurugan N."/>
            <person name="Zhang Y."/>
            <person name="Plunkett M.H."/>
            <person name="Hondzo H."/>
            <person name="Barney B.M."/>
        </authorList>
    </citation>
    <scope>NUCLEOTIDE SEQUENCE [LARGE SCALE GENOMIC DNA]</scope>
    <source>
        <strain evidence="3 4">SAG 241.80</strain>
    </source>
</reference>
<dbReference type="Proteomes" id="UP000239649">
    <property type="component" value="Unassembled WGS sequence"/>
</dbReference>
<keyword evidence="2" id="KW-0378">Hydrolase</keyword>
<dbReference type="OrthoDB" id="10267058at2759"/>
<protein>
    <submittedName>
        <fullName evidence="3">N-acetylserotonin O-methyltransferase isoform A</fullName>
    </submittedName>
</protein>
<dbReference type="PANTHER" id="PTHR43213">
    <property type="entry name" value="BIFUNCTIONAL DTTP/UTP PYROPHOSPHATASE/METHYLTRANSFERASE PROTEIN-RELATED"/>
    <property type="match status" value="1"/>
</dbReference>
<name>A0A2P6VPU5_9CHLO</name>
<dbReference type="SUPFAM" id="SSF52972">
    <property type="entry name" value="ITPase-like"/>
    <property type="match status" value="1"/>
</dbReference>
<organism evidence="3 4">
    <name type="scientific">Micractinium conductrix</name>
    <dbReference type="NCBI Taxonomy" id="554055"/>
    <lineage>
        <taxon>Eukaryota</taxon>
        <taxon>Viridiplantae</taxon>
        <taxon>Chlorophyta</taxon>
        <taxon>core chlorophytes</taxon>
        <taxon>Trebouxiophyceae</taxon>
        <taxon>Chlorellales</taxon>
        <taxon>Chlorellaceae</taxon>
        <taxon>Chlorella clade</taxon>
        <taxon>Micractinium</taxon>
    </lineage>
</organism>
<dbReference type="GO" id="GO:0032259">
    <property type="term" value="P:methylation"/>
    <property type="evidence" value="ECO:0007669"/>
    <property type="project" value="UniProtKB-KW"/>
</dbReference>
<evidence type="ECO:0000256" key="2">
    <source>
        <dbReference type="ARBA" id="ARBA00022801"/>
    </source>
</evidence>